<reference evidence="3" key="1">
    <citation type="journal article" date="2019" name="Int. J. Syst. Evol. Microbiol.">
        <title>The Global Catalogue of Microorganisms (GCM) 10K type strain sequencing project: providing services to taxonomists for standard genome sequencing and annotation.</title>
        <authorList>
            <consortium name="The Broad Institute Genomics Platform"/>
            <consortium name="The Broad Institute Genome Sequencing Center for Infectious Disease"/>
            <person name="Wu L."/>
            <person name="Ma J."/>
        </authorList>
    </citation>
    <scope>NUCLEOTIDE SEQUENCE [LARGE SCALE GENOMIC DNA]</scope>
    <source>
        <strain evidence="3">JCM 31319</strain>
    </source>
</reference>
<gene>
    <name evidence="2" type="ORF">ACFQ2O_07670</name>
</gene>
<comment type="caution">
    <text evidence="2">The sequence shown here is derived from an EMBL/GenBank/DDBJ whole genome shotgun (WGS) entry which is preliminary data.</text>
</comment>
<sequence>PSGSGCKGKKRLSENKNFFSLYFPGLSLPERVAKVRTFSLSASTEANLFFQRFLFGSRQQIAAAACVIPSSRFPVPAEPGCKSSKHFPTRKRTPPNNPLFFATT</sequence>
<evidence type="ECO:0000256" key="1">
    <source>
        <dbReference type="SAM" id="MobiDB-lite"/>
    </source>
</evidence>
<protein>
    <submittedName>
        <fullName evidence="2">Uncharacterized protein</fullName>
    </submittedName>
</protein>
<name>A0ABW3SNN4_9BACT</name>
<dbReference type="EMBL" id="JBHTLD010000049">
    <property type="protein sequence ID" value="MFD1186077.1"/>
    <property type="molecule type" value="Genomic_DNA"/>
</dbReference>
<feature type="region of interest" description="Disordered" evidence="1">
    <location>
        <begin position="81"/>
        <end position="104"/>
    </location>
</feature>
<evidence type="ECO:0000313" key="3">
    <source>
        <dbReference type="Proteomes" id="UP001597094"/>
    </source>
</evidence>
<feature type="non-terminal residue" evidence="2">
    <location>
        <position position="1"/>
    </location>
</feature>
<proteinExistence type="predicted"/>
<organism evidence="2 3">
    <name type="scientific">Pontibacter rugosus</name>
    <dbReference type="NCBI Taxonomy" id="1745966"/>
    <lineage>
        <taxon>Bacteria</taxon>
        <taxon>Pseudomonadati</taxon>
        <taxon>Bacteroidota</taxon>
        <taxon>Cytophagia</taxon>
        <taxon>Cytophagales</taxon>
        <taxon>Hymenobacteraceae</taxon>
        <taxon>Pontibacter</taxon>
    </lineage>
</organism>
<dbReference type="Proteomes" id="UP001597094">
    <property type="component" value="Unassembled WGS sequence"/>
</dbReference>
<dbReference type="RefSeq" id="WP_377525110.1">
    <property type="nucleotide sequence ID" value="NZ_JBHTLD010000049.1"/>
</dbReference>
<accession>A0ABW3SNN4</accession>
<evidence type="ECO:0000313" key="2">
    <source>
        <dbReference type="EMBL" id="MFD1186077.1"/>
    </source>
</evidence>
<keyword evidence="3" id="KW-1185">Reference proteome</keyword>
<feature type="compositionally biased region" description="Basic residues" evidence="1">
    <location>
        <begin position="83"/>
        <end position="93"/>
    </location>
</feature>